<reference evidence="2" key="1">
    <citation type="submission" date="2016-11" db="EMBL/GenBank/DDBJ databases">
        <title>The genome of Nicotiana attenuata.</title>
        <authorList>
            <person name="Xu S."/>
            <person name="Brockmoeller T."/>
            <person name="Gaquerel E."/>
            <person name="Navarro A."/>
            <person name="Kuhl H."/>
            <person name="Gase K."/>
            <person name="Ling Z."/>
            <person name="Zhou W."/>
            <person name="Kreitzer C."/>
            <person name="Stanke M."/>
            <person name="Tang H."/>
            <person name="Lyons E."/>
            <person name="Pandey P."/>
            <person name="Pandey S.P."/>
            <person name="Timmermann B."/>
            <person name="Baldwin I.T."/>
        </authorList>
    </citation>
    <scope>NUCLEOTIDE SEQUENCE [LARGE SCALE GENOMIC DNA]</scope>
    <source>
        <strain evidence="2">UT</strain>
    </source>
</reference>
<feature type="region of interest" description="Disordered" evidence="1">
    <location>
        <begin position="415"/>
        <end position="448"/>
    </location>
</feature>
<sequence>QYEEQDNDKKNEQEVVGTAAASTKVLSSGKIVGKPITNPGRQEWMQARKNKYQRDKRGYIIENTKEKETTNGRGKAKAEAAQDQAKKKKAGDHNGNPKSTGIKGGESAKDLEKVKESTFNKDSKAHNVVNASLNKEDFDARRVKNEAANKEREAALKEIKLNPTPMGIQSPATKGVLEVFKATAPSSIDATSATVNPRRPNTRVLDNSSSKVDQSIPSAGGDRGKVIEPGYQRALAIVPLANDQANGTVNPSASREVLAYVDGVPVYAMGNEQVGDVDMDFAIINPDLGSAYALQFRLMQENLGNMKSNSALNEVALRPHEPVEHAIVTREPGELEAPPMTCASKIGSPMQIQVIVPLKFPNQILHDIITHKQLPIDMQDALVNQQQQFEEAGDDESNAGNFKAVAIEGDIYPKAASRSANKGKKQIHSKEQHQPTRILPKRAATTTT</sequence>
<feature type="non-terminal residue" evidence="2">
    <location>
        <position position="1"/>
    </location>
</feature>
<evidence type="ECO:0000256" key="1">
    <source>
        <dbReference type="SAM" id="MobiDB-lite"/>
    </source>
</evidence>
<dbReference type="Proteomes" id="UP000187609">
    <property type="component" value="Unassembled WGS sequence"/>
</dbReference>
<dbReference type="AlphaFoldDB" id="A0A1J6JUB9"/>
<proteinExistence type="predicted"/>
<evidence type="ECO:0000313" key="2">
    <source>
        <dbReference type="EMBL" id="OIT21317.1"/>
    </source>
</evidence>
<feature type="compositionally biased region" description="Polar residues" evidence="1">
    <location>
        <begin position="204"/>
        <end position="217"/>
    </location>
</feature>
<accession>A0A1J6JUB9</accession>
<dbReference type="EMBL" id="MJEQ01004433">
    <property type="protein sequence ID" value="OIT21317.1"/>
    <property type="molecule type" value="Genomic_DNA"/>
</dbReference>
<name>A0A1J6JUB9_NICAT</name>
<gene>
    <name evidence="2" type="ORF">A4A49_35347</name>
</gene>
<organism evidence="2 3">
    <name type="scientific">Nicotiana attenuata</name>
    <name type="common">Coyote tobacco</name>
    <dbReference type="NCBI Taxonomy" id="49451"/>
    <lineage>
        <taxon>Eukaryota</taxon>
        <taxon>Viridiplantae</taxon>
        <taxon>Streptophyta</taxon>
        <taxon>Embryophyta</taxon>
        <taxon>Tracheophyta</taxon>
        <taxon>Spermatophyta</taxon>
        <taxon>Magnoliopsida</taxon>
        <taxon>eudicotyledons</taxon>
        <taxon>Gunneridae</taxon>
        <taxon>Pentapetalae</taxon>
        <taxon>asterids</taxon>
        <taxon>lamiids</taxon>
        <taxon>Solanales</taxon>
        <taxon>Solanaceae</taxon>
        <taxon>Nicotianoideae</taxon>
        <taxon>Nicotianeae</taxon>
        <taxon>Nicotiana</taxon>
    </lineage>
</organism>
<feature type="region of interest" description="Disordered" evidence="1">
    <location>
        <begin position="190"/>
        <end position="224"/>
    </location>
</feature>
<feature type="compositionally biased region" description="Basic and acidic residues" evidence="1">
    <location>
        <begin position="52"/>
        <end position="80"/>
    </location>
</feature>
<evidence type="ECO:0000313" key="3">
    <source>
        <dbReference type="Proteomes" id="UP000187609"/>
    </source>
</evidence>
<keyword evidence="3" id="KW-1185">Reference proteome</keyword>
<comment type="caution">
    <text evidence="2">The sequence shown here is derived from an EMBL/GenBank/DDBJ whole genome shotgun (WGS) entry which is preliminary data.</text>
</comment>
<protein>
    <submittedName>
        <fullName evidence="2">Uncharacterized protein</fullName>
    </submittedName>
</protein>
<dbReference type="Gramene" id="OIT21317">
    <property type="protein sequence ID" value="OIT21317"/>
    <property type="gene ID" value="A4A49_35347"/>
</dbReference>
<feature type="region of interest" description="Disordered" evidence="1">
    <location>
        <begin position="1"/>
        <end position="112"/>
    </location>
</feature>